<evidence type="ECO:0000313" key="7">
    <source>
        <dbReference type="EMBL" id="CAG7817396.1"/>
    </source>
</evidence>
<comment type="subcellular location">
    <subcellularLocation>
        <location evidence="1">Nucleus</location>
    </subcellularLocation>
</comment>
<comment type="similarity">
    <text evidence="2">Belongs to the Mediator complex subunit 17 family.</text>
</comment>
<keyword evidence="3" id="KW-0805">Transcription regulation</keyword>
<dbReference type="InterPro" id="IPR019313">
    <property type="entry name" value="Mediator_Med17"/>
</dbReference>
<protein>
    <recommendedName>
        <fullName evidence="9">Mediator of RNA polymerase II transcription subunit 17</fullName>
    </recommendedName>
</protein>
<feature type="compositionally biased region" description="Low complexity" evidence="6">
    <location>
        <begin position="245"/>
        <end position="258"/>
    </location>
</feature>
<dbReference type="GO" id="GO:0006357">
    <property type="term" value="P:regulation of transcription by RNA polymerase II"/>
    <property type="evidence" value="ECO:0007669"/>
    <property type="project" value="InterPro"/>
</dbReference>
<evidence type="ECO:0000256" key="6">
    <source>
        <dbReference type="SAM" id="MobiDB-lite"/>
    </source>
</evidence>
<evidence type="ECO:0000256" key="3">
    <source>
        <dbReference type="ARBA" id="ARBA00023015"/>
    </source>
</evidence>
<evidence type="ECO:0000313" key="8">
    <source>
        <dbReference type="Proteomes" id="UP000708208"/>
    </source>
</evidence>
<feature type="compositionally biased region" description="Basic and acidic residues" evidence="6">
    <location>
        <begin position="66"/>
        <end position="77"/>
    </location>
</feature>
<gene>
    <name evidence="7" type="ORF">AFUS01_LOCUS27968</name>
</gene>
<accession>A0A8J2KGB2</accession>
<proteinExistence type="inferred from homology"/>
<feature type="region of interest" description="Disordered" evidence="6">
    <location>
        <begin position="232"/>
        <end position="258"/>
    </location>
</feature>
<feature type="region of interest" description="Disordered" evidence="6">
    <location>
        <begin position="66"/>
        <end position="92"/>
    </location>
</feature>
<evidence type="ECO:0008006" key="9">
    <source>
        <dbReference type="Google" id="ProtNLM"/>
    </source>
</evidence>
<keyword evidence="8" id="KW-1185">Reference proteome</keyword>
<evidence type="ECO:0000256" key="2">
    <source>
        <dbReference type="ARBA" id="ARBA00005635"/>
    </source>
</evidence>
<evidence type="ECO:0000256" key="4">
    <source>
        <dbReference type="ARBA" id="ARBA00023163"/>
    </source>
</evidence>
<dbReference type="GO" id="GO:0016592">
    <property type="term" value="C:mediator complex"/>
    <property type="evidence" value="ECO:0007669"/>
    <property type="project" value="InterPro"/>
</dbReference>
<feature type="non-terminal residue" evidence="7">
    <location>
        <position position="1"/>
    </location>
</feature>
<dbReference type="PANTHER" id="PTHR13114:SF7">
    <property type="entry name" value="MEDIATOR OF RNA POLYMERASE II TRANSCRIPTION SUBUNIT 17"/>
    <property type="match status" value="1"/>
</dbReference>
<dbReference type="GO" id="GO:0070847">
    <property type="term" value="C:core mediator complex"/>
    <property type="evidence" value="ECO:0007669"/>
    <property type="project" value="TreeGrafter"/>
</dbReference>
<keyword evidence="5" id="KW-0539">Nucleus</keyword>
<reference evidence="7" key="1">
    <citation type="submission" date="2021-06" db="EMBL/GenBank/DDBJ databases">
        <authorList>
            <person name="Hodson N. C."/>
            <person name="Mongue J. A."/>
            <person name="Jaron S. K."/>
        </authorList>
    </citation>
    <scope>NUCLEOTIDE SEQUENCE</scope>
</reference>
<evidence type="ECO:0000256" key="5">
    <source>
        <dbReference type="ARBA" id="ARBA00023242"/>
    </source>
</evidence>
<organism evidence="7 8">
    <name type="scientific">Allacma fusca</name>
    <dbReference type="NCBI Taxonomy" id="39272"/>
    <lineage>
        <taxon>Eukaryota</taxon>
        <taxon>Metazoa</taxon>
        <taxon>Ecdysozoa</taxon>
        <taxon>Arthropoda</taxon>
        <taxon>Hexapoda</taxon>
        <taxon>Collembola</taxon>
        <taxon>Symphypleona</taxon>
        <taxon>Sminthuridae</taxon>
        <taxon>Allacma</taxon>
    </lineage>
</organism>
<sequence>NSTIRLLRIISRMNSTGTNSVAVSVEVPMENLVHEITYDGVEILQTPLTMSENLARLAQKIDFTGKDEDKDEVSGEDKEAEDESGDGTFKSTPSWPWETVRNKLRGALTELSVLSDIIAITQQKKYLVLDPVQSESNEPKTAASLLYKKKSLAAAAAVLLGGCERLRTALSESKPKTSPISSMPSIPDFHLELLRLRQNWRLRKVGNAILGDLSYRTAGSRFQQQGIFEVTKAEDDAESSDATDESSTSTSGGPKTSTLRVTVPKELQGIAYIQVLVQKDQDILSLANIGLYGPANAPVEAHWQQRLEAAQNVLFCRELFSALAREAVTLNSMPIPPLVVGNQITATLFPGILLIIGLCHSSSGKSNGLGLNGLHSKLDHNHVLEHSLHQLLREVHRQNSCVPLPHPATAPIGISKKRRLAGPLAYDRYTLLNMTKKEGILEEMIRQAQHVVLRLRTMYVLDTLAKEIKDPLVVAHWASLNAVTHSCVRLTLLSSGYDMTARTPLAIHVKEKSLKCILKDGKAIHLSYEPQELRDIILSQIAIHQVMALQSLSKCMGWSVLSSSAHLGVGTCENLGNAAGCLLSSPSGKRSLAIRSSTQNYHGGIQVFVGYPPGSSSSLLKDSMEVDTPFNLDSFNNDQQFESAEGIVYKPIRLDKLEGKNFLNKMEMLMAVLADA</sequence>
<dbReference type="AlphaFoldDB" id="A0A8J2KGB2"/>
<dbReference type="GO" id="GO:0003712">
    <property type="term" value="F:transcription coregulator activity"/>
    <property type="evidence" value="ECO:0007669"/>
    <property type="project" value="InterPro"/>
</dbReference>
<comment type="caution">
    <text evidence="7">The sequence shown here is derived from an EMBL/GenBank/DDBJ whole genome shotgun (WGS) entry which is preliminary data.</text>
</comment>
<dbReference type="EMBL" id="CAJVCH010393164">
    <property type="protein sequence ID" value="CAG7817396.1"/>
    <property type="molecule type" value="Genomic_DNA"/>
</dbReference>
<dbReference type="OrthoDB" id="10058398at2759"/>
<dbReference type="Proteomes" id="UP000708208">
    <property type="component" value="Unassembled WGS sequence"/>
</dbReference>
<evidence type="ECO:0000256" key="1">
    <source>
        <dbReference type="ARBA" id="ARBA00004123"/>
    </source>
</evidence>
<feature type="compositionally biased region" description="Acidic residues" evidence="6">
    <location>
        <begin position="235"/>
        <end position="244"/>
    </location>
</feature>
<name>A0A8J2KGB2_9HEXA</name>
<keyword evidence="4" id="KW-0804">Transcription</keyword>
<dbReference type="PANTHER" id="PTHR13114">
    <property type="entry name" value="MEDIATOR OF RNA POLYMERASE II TRANSCRIPTION SUBUNIT 17"/>
    <property type="match status" value="1"/>
</dbReference>